<proteinExistence type="predicted"/>
<dbReference type="InterPro" id="IPR023804">
    <property type="entry name" value="DUF3792_TM"/>
</dbReference>
<dbReference type="Proteomes" id="UP000292927">
    <property type="component" value="Unassembled WGS sequence"/>
</dbReference>
<feature type="transmembrane region" description="Helical" evidence="1">
    <location>
        <begin position="12"/>
        <end position="33"/>
    </location>
</feature>
<feature type="transmembrane region" description="Helical" evidence="1">
    <location>
        <begin position="45"/>
        <end position="65"/>
    </location>
</feature>
<dbReference type="SUPFAM" id="SSF103473">
    <property type="entry name" value="MFS general substrate transporter"/>
    <property type="match status" value="1"/>
</dbReference>
<sequence>MNTRSKVLSFLRNIFFAYLLTAILLLGLAFLLYRLHLNENQVNMGIMFIYLASCFLGGFLSGRVLSKRRFLWGLLFGILYFVLLLLLSFCVHHSLNHSFPGLMMSLLICAGGGMLGGMLS</sequence>
<gene>
    <name evidence="2" type="ORF">EV209_0999</name>
</gene>
<dbReference type="AlphaFoldDB" id="A0A4Q7PU71"/>
<dbReference type="NCBIfam" id="TIGR04086">
    <property type="entry name" value="TIGR04086_membr"/>
    <property type="match status" value="1"/>
</dbReference>
<reference evidence="2 3" key="1">
    <citation type="submission" date="2019-02" db="EMBL/GenBank/DDBJ databases">
        <title>Genomic Encyclopedia of Type Strains, Phase IV (KMG-IV): sequencing the most valuable type-strain genomes for metagenomic binning, comparative biology and taxonomic classification.</title>
        <authorList>
            <person name="Goeker M."/>
        </authorList>
    </citation>
    <scope>NUCLEOTIDE SEQUENCE [LARGE SCALE GENOMIC DNA]</scope>
    <source>
        <strain evidence="2 3">DSM 29486</strain>
    </source>
</reference>
<dbReference type="RefSeq" id="WP_130433610.1">
    <property type="nucleotide sequence ID" value="NZ_SGXF01000001.1"/>
</dbReference>
<protein>
    <submittedName>
        <fullName evidence="2">Putative membrane protein (TIGR04086 family)</fullName>
    </submittedName>
</protein>
<evidence type="ECO:0000256" key="1">
    <source>
        <dbReference type="SAM" id="Phobius"/>
    </source>
</evidence>
<evidence type="ECO:0000313" key="3">
    <source>
        <dbReference type="Proteomes" id="UP000292927"/>
    </source>
</evidence>
<evidence type="ECO:0000313" key="2">
    <source>
        <dbReference type="EMBL" id="RZT02870.1"/>
    </source>
</evidence>
<name>A0A4Q7PU71_9FIRM</name>
<feature type="transmembrane region" description="Helical" evidence="1">
    <location>
        <begin position="101"/>
        <end position="119"/>
    </location>
</feature>
<dbReference type="OrthoDB" id="1779887at2"/>
<keyword evidence="1" id="KW-1133">Transmembrane helix</keyword>
<dbReference type="InterPro" id="IPR036259">
    <property type="entry name" value="MFS_trans_sf"/>
</dbReference>
<dbReference type="Pfam" id="PF12670">
    <property type="entry name" value="DUF3792"/>
    <property type="match status" value="1"/>
</dbReference>
<keyword evidence="1" id="KW-0812">Transmembrane</keyword>
<keyword evidence="3" id="KW-1185">Reference proteome</keyword>
<dbReference type="EMBL" id="SGXF01000001">
    <property type="protein sequence ID" value="RZT02870.1"/>
    <property type="molecule type" value="Genomic_DNA"/>
</dbReference>
<organism evidence="2 3">
    <name type="scientific">Cuneatibacter caecimuris</name>
    <dbReference type="NCBI Taxonomy" id="1796618"/>
    <lineage>
        <taxon>Bacteria</taxon>
        <taxon>Bacillati</taxon>
        <taxon>Bacillota</taxon>
        <taxon>Clostridia</taxon>
        <taxon>Lachnospirales</taxon>
        <taxon>Lachnospiraceae</taxon>
        <taxon>Cuneatibacter</taxon>
    </lineage>
</organism>
<feature type="transmembrane region" description="Helical" evidence="1">
    <location>
        <begin position="72"/>
        <end position="95"/>
    </location>
</feature>
<comment type="caution">
    <text evidence="2">The sequence shown here is derived from an EMBL/GenBank/DDBJ whole genome shotgun (WGS) entry which is preliminary data.</text>
</comment>
<keyword evidence="1" id="KW-0472">Membrane</keyword>
<accession>A0A4Q7PU71</accession>